<sequence length="158" mass="17191">MGGACITSRYWLVPAHVISRLRLTSSTDHRGAAKVDGPMSSLGLNIIKCAVNGGMDMMGRKSSYWTTFMGGYLIARCSASATVTHIKCQLRARLWSLRARGSLLRAISPQRPGTRRTVTRSHSSGDSLVFGGIMWTSWNKSGLISSPTPSIFERLGDD</sequence>
<organismHost>
    <name type="scientific">Psittaciformes</name>
    <name type="common">parrots and others</name>
    <dbReference type="NCBI Taxonomy" id="9223"/>
</organismHost>
<organism evidence="1">
    <name type="scientific">Beak and feather disease virus</name>
    <name type="common">BFDV</name>
    <dbReference type="NCBI Taxonomy" id="77856"/>
    <lineage>
        <taxon>Viruses</taxon>
        <taxon>Monodnaviria</taxon>
        <taxon>Shotokuvirae</taxon>
        <taxon>Cressdnaviricota</taxon>
        <taxon>Arfiviricetes</taxon>
        <taxon>Cirlivirales</taxon>
        <taxon>Circoviridae</taxon>
        <taxon>Circovirus</taxon>
        <taxon>Circovirus parrot</taxon>
    </lineage>
</organism>
<organismHost>
    <name type="scientific">Gracula</name>
    <dbReference type="NCBI Taxonomy" id="116991"/>
</organismHost>
<dbReference type="Pfam" id="PF05080">
    <property type="entry name" value="DUF681"/>
    <property type="match status" value="1"/>
</dbReference>
<name>Q64IF6_BFDV</name>
<evidence type="ECO:0000313" key="1">
    <source>
        <dbReference type="EMBL" id="AAS93285.1"/>
    </source>
</evidence>
<proteinExistence type="predicted"/>
<dbReference type="EMBL" id="AY521238">
    <property type="protein sequence ID" value="AAS93285.1"/>
    <property type="molecule type" value="Genomic_DNA"/>
</dbReference>
<accession>Q64IF6</accession>
<reference evidence="1" key="1">
    <citation type="journal article" date="2004" name="Arch. Virol.">
        <title>Analysis of the beak and feather disease viral genome indicates the existence of several genotypes which have a complex psittacine host specificity.</title>
        <authorList>
            <person name="de Kloet E."/>
            <person name="de Kloet S.R."/>
        </authorList>
    </citation>
    <scope>NUCLEOTIDE SEQUENCE</scope>
    <source>
        <strain evidence="1">PEU01</strain>
    </source>
</reference>
<dbReference type="InterPro" id="IPR007772">
    <property type="entry name" value="BFDV_Orf5"/>
</dbReference>
<protein>
    <submittedName>
        <fullName evidence="1">Uncharacterized protein</fullName>
    </submittedName>
</protein>